<dbReference type="KEGG" id="pact:CA264_11775"/>
<keyword evidence="2" id="KW-1185">Reference proteome</keyword>
<proteinExistence type="predicted"/>
<name>A0A1X9YT44_9BACT</name>
<dbReference type="AlphaFoldDB" id="A0A1X9YT44"/>
<dbReference type="Proteomes" id="UP000266292">
    <property type="component" value="Chromosome"/>
</dbReference>
<dbReference type="RefSeq" id="WP_025607391.1">
    <property type="nucleotide sequence ID" value="NZ_CP021235.1"/>
</dbReference>
<sequence>MIEDIIKEFKVEIIREPGPDPLTSEFYPFAYEELNIEATSERSAYVIACALFKMKARGQLLRFFINGEEYFDEQL</sequence>
<evidence type="ECO:0000313" key="1">
    <source>
        <dbReference type="EMBL" id="ARS36059.1"/>
    </source>
</evidence>
<gene>
    <name evidence="1" type="ORF">CA264_11775</name>
</gene>
<evidence type="ECO:0000313" key="2">
    <source>
        <dbReference type="Proteomes" id="UP000266292"/>
    </source>
</evidence>
<dbReference type="OrthoDB" id="853830at2"/>
<organism evidence="1 2">
    <name type="scientific">Pontibacter actiniarum</name>
    <dbReference type="NCBI Taxonomy" id="323450"/>
    <lineage>
        <taxon>Bacteria</taxon>
        <taxon>Pseudomonadati</taxon>
        <taxon>Bacteroidota</taxon>
        <taxon>Cytophagia</taxon>
        <taxon>Cytophagales</taxon>
        <taxon>Hymenobacteraceae</taxon>
        <taxon>Pontibacter</taxon>
    </lineage>
</organism>
<protein>
    <submittedName>
        <fullName evidence="1">Uncharacterized protein</fullName>
    </submittedName>
</protein>
<dbReference type="EMBL" id="CP021235">
    <property type="protein sequence ID" value="ARS36059.1"/>
    <property type="molecule type" value="Genomic_DNA"/>
</dbReference>
<accession>A0A1X9YT44</accession>
<reference evidence="2" key="1">
    <citation type="submission" date="2017-05" db="EMBL/GenBank/DDBJ databases">
        <authorList>
            <person name="Ray J."/>
            <person name="Price M."/>
            <person name="Deutschbauer A."/>
        </authorList>
    </citation>
    <scope>NUCLEOTIDE SEQUENCE [LARGE SCALE GENOMIC DNA]</scope>
    <source>
        <strain evidence="2">DSM 19842</strain>
    </source>
</reference>